<feature type="chain" id="PRO_5016164120" evidence="1">
    <location>
        <begin position="21"/>
        <end position="188"/>
    </location>
</feature>
<feature type="signal peptide" evidence="1">
    <location>
        <begin position="1"/>
        <end position="20"/>
    </location>
</feature>
<accession>A0A2V3ZU92</accession>
<evidence type="ECO:0000313" key="3">
    <source>
        <dbReference type="Proteomes" id="UP000248079"/>
    </source>
</evidence>
<dbReference type="AlphaFoldDB" id="A0A2V3ZU92"/>
<protein>
    <submittedName>
        <fullName evidence="2">Uncharacterized protein</fullName>
    </submittedName>
</protein>
<dbReference type="EMBL" id="QFLI01000007">
    <property type="protein sequence ID" value="PXX98933.1"/>
    <property type="molecule type" value="Genomic_DNA"/>
</dbReference>
<proteinExistence type="predicted"/>
<organism evidence="2 3">
    <name type="scientific">Marinifilum breve</name>
    <dbReference type="NCBI Taxonomy" id="2184082"/>
    <lineage>
        <taxon>Bacteria</taxon>
        <taxon>Pseudomonadati</taxon>
        <taxon>Bacteroidota</taxon>
        <taxon>Bacteroidia</taxon>
        <taxon>Marinilabiliales</taxon>
        <taxon>Marinifilaceae</taxon>
    </lineage>
</organism>
<keyword evidence="1" id="KW-0732">Signal</keyword>
<evidence type="ECO:0000256" key="1">
    <source>
        <dbReference type="SAM" id="SignalP"/>
    </source>
</evidence>
<keyword evidence="3" id="KW-1185">Reference proteome</keyword>
<name>A0A2V3ZU92_9BACT</name>
<evidence type="ECO:0000313" key="2">
    <source>
        <dbReference type="EMBL" id="PXX98933.1"/>
    </source>
</evidence>
<dbReference type="OrthoDB" id="9823763at2"/>
<sequence length="188" mass="22098">MKLKLIVLFLFCLIGTSLMAQENRWLPGHVVLNTGEKVNGQVRGWMKKGRQVVSIKFRKSKDDKTVIYKAKDIREVKQEDLLIVSVKKKKNKKAQFYITIYQGDYLSAYYDPEAKRVSRLSTALNVGQYLSFLVFKDGELKKITKLNFRKPIAKLCSDNEKWVELAENKEWFQYSNLYEVVKVYNEQR</sequence>
<reference evidence="2 3" key="1">
    <citation type="submission" date="2018-05" db="EMBL/GenBank/DDBJ databases">
        <title>Marinifilum breve JC075T sp. nov., a marine bacterium isolated from Yongle Blue Hole in the South China Sea.</title>
        <authorList>
            <person name="Fu T."/>
        </authorList>
    </citation>
    <scope>NUCLEOTIDE SEQUENCE [LARGE SCALE GENOMIC DNA]</scope>
    <source>
        <strain evidence="2 3">JC075</strain>
    </source>
</reference>
<dbReference type="Proteomes" id="UP000248079">
    <property type="component" value="Unassembled WGS sequence"/>
</dbReference>
<dbReference type="RefSeq" id="WP_110361824.1">
    <property type="nucleotide sequence ID" value="NZ_QFLI01000007.1"/>
</dbReference>
<gene>
    <name evidence="2" type="ORF">DF185_16305</name>
</gene>
<comment type="caution">
    <text evidence="2">The sequence shown here is derived from an EMBL/GenBank/DDBJ whole genome shotgun (WGS) entry which is preliminary data.</text>
</comment>